<accession>A0ABS5CZ97</accession>
<dbReference type="Proteomes" id="UP001195571">
    <property type="component" value="Unassembled WGS sequence"/>
</dbReference>
<reference evidence="4 5" key="1">
    <citation type="submission" date="2021-04" db="EMBL/GenBank/DDBJ databases">
        <title>Genomic features of Candidatus Phytoplasma meliae isolate ChTYXIII (1SrXIII-G).</title>
        <authorList>
            <person name="Fernandez F.D."/>
            <person name="Conci L.R."/>
        </authorList>
    </citation>
    <scope>NUCLEOTIDE SEQUENCE [LARGE SCALE GENOMIC DNA]</scope>
    <source>
        <strain evidence="4">ChTYXIII-Mo</strain>
    </source>
</reference>
<dbReference type="EMBL" id="JACAOD020000021">
    <property type="protein sequence ID" value="MBP5836287.1"/>
    <property type="molecule type" value="Genomic_DNA"/>
</dbReference>
<dbReference type="EMBL" id="JACAOD020000017">
    <property type="protein sequence ID" value="MBP5836226.1"/>
    <property type="molecule type" value="Genomic_DNA"/>
</dbReference>
<gene>
    <name evidence="3" type="ORF">CHTY_003220</name>
    <name evidence="4" type="ORF">CHTY_003530</name>
</gene>
<evidence type="ECO:0000313" key="4">
    <source>
        <dbReference type="EMBL" id="MBP5836287.1"/>
    </source>
</evidence>
<feature type="domain" description="Sequence-variable mosaic (SVM) signal sequence" evidence="2">
    <location>
        <begin position="1"/>
        <end position="33"/>
    </location>
</feature>
<comment type="caution">
    <text evidence="4">The sequence shown here is derived from an EMBL/GenBank/DDBJ whole genome shotgun (WGS) entry which is preliminary data.</text>
</comment>
<evidence type="ECO:0000313" key="3">
    <source>
        <dbReference type="EMBL" id="MBP5836226.1"/>
    </source>
</evidence>
<evidence type="ECO:0000256" key="1">
    <source>
        <dbReference type="SAM" id="Coils"/>
    </source>
</evidence>
<dbReference type="RefSeq" id="WP_203552443.1">
    <property type="nucleotide sequence ID" value="NZ_JACAOD020000017.1"/>
</dbReference>
<proteinExistence type="predicted"/>
<keyword evidence="5" id="KW-1185">Reference proteome</keyword>
<keyword evidence="1" id="KW-0175">Coiled coil</keyword>
<dbReference type="InterPro" id="IPR021970">
    <property type="entry name" value="SVM_signal"/>
</dbReference>
<sequence>MFRLNNQFKTIYFSLIAFLGLLFIINNRQVMAMNQNNNNINQQTDGDIKLLNLINQRNNLEQQINNAQNNNLPLIEIQALQSQYRRLRRQIIIYQNKLQGIPTVRNTN</sequence>
<protein>
    <submittedName>
        <fullName evidence="4">SVM family protein</fullName>
    </submittedName>
</protein>
<evidence type="ECO:0000259" key="2">
    <source>
        <dbReference type="Pfam" id="PF12113"/>
    </source>
</evidence>
<name>A0ABS5CZ97_9MOLU</name>
<evidence type="ECO:0000313" key="5">
    <source>
        <dbReference type="Proteomes" id="UP001195571"/>
    </source>
</evidence>
<feature type="coiled-coil region" evidence="1">
    <location>
        <begin position="50"/>
        <end position="97"/>
    </location>
</feature>
<dbReference type="Pfam" id="PF12113">
    <property type="entry name" value="SVM_signal"/>
    <property type="match status" value="1"/>
</dbReference>
<organism evidence="4 5">
    <name type="scientific">Candidatus Phytoplasma meliae</name>
    <dbReference type="NCBI Taxonomy" id="1848402"/>
    <lineage>
        <taxon>Bacteria</taxon>
        <taxon>Bacillati</taxon>
        <taxon>Mycoplasmatota</taxon>
        <taxon>Mollicutes</taxon>
        <taxon>Acholeplasmatales</taxon>
        <taxon>Acholeplasmataceae</taxon>
        <taxon>Candidatus Phytoplasma</taxon>
        <taxon>16SrXIII (Mexican periwinkle virescence group)</taxon>
    </lineage>
</organism>